<reference evidence="5 6" key="1">
    <citation type="submission" date="2024-07" db="EMBL/GenBank/DDBJ databases">
        <title>Chromosome-level genome assembly of the water stick insect Ranatra chinensis (Heteroptera: Nepidae).</title>
        <authorList>
            <person name="Liu X."/>
        </authorList>
    </citation>
    <scope>NUCLEOTIDE SEQUENCE [LARGE SCALE GENOMIC DNA]</scope>
    <source>
        <strain evidence="5">Cailab_2021Rc</strain>
        <tissue evidence="5">Muscle</tissue>
    </source>
</reference>
<dbReference type="GO" id="GO:0003723">
    <property type="term" value="F:RNA binding"/>
    <property type="evidence" value="ECO:0007669"/>
    <property type="project" value="UniProtKB-UniRule"/>
</dbReference>
<sequence>MFQKNKTQETTENGVFVLRTVMAEKTPVMRLSELITKLHETCKFELIHSEPTKPWFEYEAIACNKRATGAAMSKKKAKQEAAKHLLNMIGGFTRQKSKLDCVDSPREMDCVTVRTESQAQKNMLMTTNIYMPQKPGETGCVTSIAEVGRREPIVSMSTTFINSVGSLQELCAQSDYPMPSYKLLDSRGPPHCGIFTISCSVANCSELGTGRTKKEAKHAAAQNVFQALTNQDESDNLSRSAKEDNNGQQEDQEKEQQETQNRGVHDPPIVELKA</sequence>
<dbReference type="GO" id="GO:0010468">
    <property type="term" value="P:regulation of gene expression"/>
    <property type="evidence" value="ECO:0007669"/>
    <property type="project" value="UniProtKB-ARBA"/>
</dbReference>
<keyword evidence="1 2" id="KW-0694">RNA-binding</keyword>
<dbReference type="SMART" id="SM00358">
    <property type="entry name" value="DSRM"/>
    <property type="match status" value="2"/>
</dbReference>
<dbReference type="InterPro" id="IPR051247">
    <property type="entry name" value="RLC_Component"/>
</dbReference>
<name>A0ABD0YYL4_9HEMI</name>
<evidence type="ECO:0000313" key="5">
    <source>
        <dbReference type="EMBL" id="KAL1140796.1"/>
    </source>
</evidence>
<dbReference type="SUPFAM" id="SSF54768">
    <property type="entry name" value="dsRNA-binding domain-like"/>
    <property type="match status" value="2"/>
</dbReference>
<proteinExistence type="predicted"/>
<comment type="caution">
    <text evidence="5">The sequence shown here is derived from an EMBL/GenBank/DDBJ whole genome shotgun (WGS) entry which is preliminary data.</text>
</comment>
<accession>A0ABD0YYL4</accession>
<dbReference type="PANTHER" id="PTHR46205:SF3">
    <property type="entry name" value="LOQUACIOUS, ISOFORM B"/>
    <property type="match status" value="1"/>
</dbReference>
<organism evidence="5 6">
    <name type="scientific">Ranatra chinensis</name>
    <dbReference type="NCBI Taxonomy" id="642074"/>
    <lineage>
        <taxon>Eukaryota</taxon>
        <taxon>Metazoa</taxon>
        <taxon>Ecdysozoa</taxon>
        <taxon>Arthropoda</taxon>
        <taxon>Hexapoda</taxon>
        <taxon>Insecta</taxon>
        <taxon>Pterygota</taxon>
        <taxon>Neoptera</taxon>
        <taxon>Paraneoptera</taxon>
        <taxon>Hemiptera</taxon>
        <taxon>Heteroptera</taxon>
        <taxon>Panheteroptera</taxon>
        <taxon>Nepomorpha</taxon>
        <taxon>Nepidae</taxon>
        <taxon>Ranatrinae</taxon>
        <taxon>Ranatra</taxon>
    </lineage>
</organism>
<feature type="domain" description="DRBM" evidence="4">
    <location>
        <begin position="26"/>
        <end position="91"/>
    </location>
</feature>
<dbReference type="AlphaFoldDB" id="A0ABD0YYL4"/>
<feature type="region of interest" description="Disordered" evidence="3">
    <location>
        <begin position="228"/>
        <end position="274"/>
    </location>
</feature>
<feature type="domain" description="DRBM" evidence="4">
    <location>
        <begin position="162"/>
        <end position="230"/>
    </location>
</feature>
<dbReference type="Gene3D" id="3.30.160.20">
    <property type="match status" value="2"/>
</dbReference>
<protein>
    <recommendedName>
        <fullName evidence="4">DRBM domain-containing protein</fullName>
    </recommendedName>
</protein>
<dbReference type="EMBL" id="JBFDAA010000001">
    <property type="protein sequence ID" value="KAL1140796.1"/>
    <property type="molecule type" value="Genomic_DNA"/>
</dbReference>
<gene>
    <name evidence="5" type="ORF">AAG570_000724</name>
</gene>
<dbReference type="PANTHER" id="PTHR46205">
    <property type="entry name" value="LOQUACIOUS, ISOFORM B"/>
    <property type="match status" value="1"/>
</dbReference>
<evidence type="ECO:0000313" key="6">
    <source>
        <dbReference type="Proteomes" id="UP001558652"/>
    </source>
</evidence>
<evidence type="ECO:0000256" key="2">
    <source>
        <dbReference type="PROSITE-ProRule" id="PRU00266"/>
    </source>
</evidence>
<dbReference type="Proteomes" id="UP001558652">
    <property type="component" value="Unassembled WGS sequence"/>
</dbReference>
<keyword evidence="6" id="KW-1185">Reference proteome</keyword>
<dbReference type="Pfam" id="PF00035">
    <property type="entry name" value="dsrm"/>
    <property type="match status" value="2"/>
</dbReference>
<dbReference type="PROSITE" id="PS50137">
    <property type="entry name" value="DS_RBD"/>
    <property type="match status" value="2"/>
</dbReference>
<evidence type="ECO:0000259" key="4">
    <source>
        <dbReference type="PROSITE" id="PS50137"/>
    </source>
</evidence>
<evidence type="ECO:0000256" key="1">
    <source>
        <dbReference type="ARBA" id="ARBA00022884"/>
    </source>
</evidence>
<evidence type="ECO:0000256" key="3">
    <source>
        <dbReference type="SAM" id="MobiDB-lite"/>
    </source>
</evidence>
<dbReference type="InterPro" id="IPR014720">
    <property type="entry name" value="dsRBD_dom"/>
</dbReference>